<feature type="region of interest" description="Disordered" evidence="7">
    <location>
        <begin position="784"/>
        <end position="811"/>
    </location>
</feature>
<keyword evidence="11" id="KW-1185">Reference proteome</keyword>
<dbReference type="InterPro" id="IPR001394">
    <property type="entry name" value="Peptidase_C19_UCH"/>
</dbReference>
<dbReference type="GO" id="GO:0005634">
    <property type="term" value="C:nucleus"/>
    <property type="evidence" value="ECO:0007669"/>
    <property type="project" value="TreeGrafter"/>
</dbReference>
<feature type="transmembrane region" description="Helical" evidence="8">
    <location>
        <begin position="142"/>
        <end position="167"/>
    </location>
</feature>
<sequence length="1185" mass="130476">MPSMSRATRRDPERGYNPDGDQTLPAPNQPSQPLQSLQIESSFGDSSGQLFSIYSKAAEEEDNKNAENWKNDADGILIFTGLFSAAVAALLGVTVQDLRPNSQDTSAFYLGNIYEVLADPNATRASTPSPVAKPPPFSPPRYAVWVNSLWFLSLVMSVSCALWATSLHQWARRYIRMTQPARCSPEKRARMRAFFANGVDKMHIPWAVEWLPTLLHLSLFLFFGGLVIFLFNVDHEVFICVVSWIGLFSVVYGLITLLPLFRQDSPYYTPLSILAWFPYAGVQYVTFKILASIFSGSLRNYATWLLYCDLRDRYRGWMLGSMEKAAEETASERSSKIDIDILGWTISALGDDDSLEKFFEAIPGFFDSKLVNDPREGLQVEISTRLLVALDGFLGRTLSSNLVIDSVKLYRLDISLSAMSLIRVSGVSSILKDILYNHWDQVPKTVEIWPTLGRWCTSSDQLTAQYAQGIVAKVLATMRERNDRWVELAARVYGLPERDLRDYVSHGDDSVLLAILIHLTRQAFRFDLPSDILGEFTRFDIRNTLSGLQHGFCTLWNDIVQEAKNQGPIGPPAPMLPRLCFAVLGEPMAYPLCDIASHRADSIDRVPVPVPTQPAYSPDASPHHSITGGGTASRQVIEASIIAGHPSPSHPTKLSENGESLQVSAATSPAFPVYTSPHPTDASPPAAVAAALQDISPAATLSHLLEEITQGDIVAPRTEPDITENLCAASLPAPTPTLVLVPASTPPVLNKLLELYDSSAASTSNPLLPASSIVDFSIHASSPPSRVPQLPDAVPLSPLSSTTPSCSTDNATLPRLLSRGLVNTGSMCFANAVLQLLVHPPPFWDLFRELGDLKRQRGTGAPETSGGTTPLVDATLKLFEEFTSKEMEPPSPHQVPGGKSREQEAKKEYNVDSFEPKYMYDAMKEKRQLKTLLEGQQQDAEEFFRLYLDALDEELLALGHADVGKRGFMAESVESPLQRIFDGKFRSTVRAPNKPDTVTIEDWRSLQLDIQHDSVYAIEDALARISHLQPVELGPSGLSEASQQVLVEALPSVLVLHLKRFLYDVVADGIVKISKAVRFAPELEILVEIPLEIMAPVSGNSAEPVRYKLYGVLYHHGGSADSGHYTVDVLHPGGDTGSEEAWLRIDDEAVNAVRHEDVFGGHDNGRVDDRCAYMLVYCRTAPTQT</sequence>
<feature type="transmembrane region" description="Helical" evidence="8">
    <location>
        <begin position="237"/>
        <end position="261"/>
    </location>
</feature>
<dbReference type="PANTHER" id="PTHR24006">
    <property type="entry name" value="UBIQUITIN CARBOXYL-TERMINAL HYDROLASE"/>
    <property type="match status" value="1"/>
</dbReference>
<dbReference type="InterPro" id="IPR050164">
    <property type="entry name" value="Peptidase_C19"/>
</dbReference>
<dbReference type="SUPFAM" id="SSF54001">
    <property type="entry name" value="Cysteine proteinases"/>
    <property type="match status" value="1"/>
</dbReference>
<organism evidence="10 11">
    <name type="scientific">Russula ochroleuca</name>
    <dbReference type="NCBI Taxonomy" id="152965"/>
    <lineage>
        <taxon>Eukaryota</taxon>
        <taxon>Fungi</taxon>
        <taxon>Dikarya</taxon>
        <taxon>Basidiomycota</taxon>
        <taxon>Agaricomycotina</taxon>
        <taxon>Agaricomycetes</taxon>
        <taxon>Russulales</taxon>
        <taxon>Russulaceae</taxon>
        <taxon>Russula</taxon>
    </lineage>
</organism>
<feature type="transmembrane region" description="Helical" evidence="8">
    <location>
        <begin position="273"/>
        <end position="294"/>
    </location>
</feature>
<dbReference type="PROSITE" id="PS50235">
    <property type="entry name" value="USP_3"/>
    <property type="match status" value="1"/>
</dbReference>
<feature type="region of interest" description="Disordered" evidence="7">
    <location>
        <begin position="885"/>
        <end position="906"/>
    </location>
</feature>
<proteinExistence type="predicted"/>
<reference evidence="10" key="1">
    <citation type="submission" date="2019-10" db="EMBL/GenBank/DDBJ databases">
        <authorList>
            <consortium name="DOE Joint Genome Institute"/>
            <person name="Kuo A."/>
            <person name="Miyauchi S."/>
            <person name="Kiss E."/>
            <person name="Drula E."/>
            <person name="Kohler A."/>
            <person name="Sanchez-Garcia M."/>
            <person name="Andreopoulos B."/>
            <person name="Barry K.W."/>
            <person name="Bonito G."/>
            <person name="Buee M."/>
            <person name="Carver A."/>
            <person name="Chen C."/>
            <person name="Cichocki N."/>
            <person name="Clum A."/>
            <person name="Culley D."/>
            <person name="Crous P.W."/>
            <person name="Fauchery L."/>
            <person name="Girlanda M."/>
            <person name="Hayes R."/>
            <person name="Keri Z."/>
            <person name="LaButti K."/>
            <person name="Lipzen A."/>
            <person name="Lombard V."/>
            <person name="Magnuson J."/>
            <person name="Maillard F."/>
            <person name="Morin E."/>
            <person name="Murat C."/>
            <person name="Nolan M."/>
            <person name="Ohm R."/>
            <person name="Pangilinan J."/>
            <person name="Pereira M."/>
            <person name="Perotto S."/>
            <person name="Peter M."/>
            <person name="Riley R."/>
            <person name="Sitrit Y."/>
            <person name="Stielow B."/>
            <person name="Szollosi G."/>
            <person name="Zifcakova L."/>
            <person name="Stursova M."/>
            <person name="Spatafora J.W."/>
            <person name="Tedersoo L."/>
            <person name="Vaario L.-M."/>
            <person name="Yamada A."/>
            <person name="Yan M."/>
            <person name="Wang P."/>
            <person name="Xu J."/>
            <person name="Bruns T."/>
            <person name="Baldrian P."/>
            <person name="Vilgalys R."/>
            <person name="Henrissat B."/>
            <person name="Grigoriev I.V."/>
            <person name="Hibbett D."/>
            <person name="Nagy L.G."/>
            <person name="Martin F.M."/>
        </authorList>
    </citation>
    <scope>NUCLEOTIDE SEQUENCE</scope>
    <source>
        <strain evidence="10">Prilba</strain>
    </source>
</reference>
<evidence type="ECO:0000256" key="3">
    <source>
        <dbReference type="ARBA" id="ARBA00022670"/>
    </source>
</evidence>
<dbReference type="InterPro" id="IPR038765">
    <property type="entry name" value="Papain-like_cys_pep_sf"/>
</dbReference>
<dbReference type="InterPro" id="IPR045338">
    <property type="entry name" value="DUF6535"/>
</dbReference>
<dbReference type="InterPro" id="IPR028889">
    <property type="entry name" value="USP"/>
</dbReference>
<evidence type="ECO:0000256" key="8">
    <source>
        <dbReference type="SAM" id="Phobius"/>
    </source>
</evidence>
<comment type="catalytic activity">
    <reaction evidence="1">
        <text>Thiol-dependent hydrolysis of ester, thioester, amide, peptide and isopeptide bonds formed by the C-terminal Gly of ubiquitin (a 76-residue protein attached to proteins as an intracellular targeting signal).</text>
        <dbReference type="EC" id="3.4.19.12"/>
    </reaction>
</comment>
<accession>A0A9P5T4W1</accession>
<keyword evidence="8" id="KW-0472">Membrane</keyword>
<feature type="compositionally biased region" description="Low complexity" evidence="7">
    <location>
        <begin position="24"/>
        <end position="40"/>
    </location>
</feature>
<reference evidence="10" key="2">
    <citation type="journal article" date="2020" name="Nat. Commun.">
        <title>Large-scale genome sequencing of mycorrhizal fungi provides insights into the early evolution of symbiotic traits.</title>
        <authorList>
            <person name="Miyauchi S."/>
            <person name="Kiss E."/>
            <person name="Kuo A."/>
            <person name="Drula E."/>
            <person name="Kohler A."/>
            <person name="Sanchez-Garcia M."/>
            <person name="Morin E."/>
            <person name="Andreopoulos B."/>
            <person name="Barry K.W."/>
            <person name="Bonito G."/>
            <person name="Buee M."/>
            <person name="Carver A."/>
            <person name="Chen C."/>
            <person name="Cichocki N."/>
            <person name="Clum A."/>
            <person name="Culley D."/>
            <person name="Crous P.W."/>
            <person name="Fauchery L."/>
            <person name="Girlanda M."/>
            <person name="Hayes R.D."/>
            <person name="Keri Z."/>
            <person name="LaButti K."/>
            <person name="Lipzen A."/>
            <person name="Lombard V."/>
            <person name="Magnuson J."/>
            <person name="Maillard F."/>
            <person name="Murat C."/>
            <person name="Nolan M."/>
            <person name="Ohm R.A."/>
            <person name="Pangilinan J."/>
            <person name="Pereira M.F."/>
            <person name="Perotto S."/>
            <person name="Peter M."/>
            <person name="Pfister S."/>
            <person name="Riley R."/>
            <person name="Sitrit Y."/>
            <person name="Stielow J.B."/>
            <person name="Szollosi G."/>
            <person name="Zifcakova L."/>
            <person name="Stursova M."/>
            <person name="Spatafora J.W."/>
            <person name="Tedersoo L."/>
            <person name="Vaario L.M."/>
            <person name="Yamada A."/>
            <person name="Yan M."/>
            <person name="Wang P."/>
            <person name="Xu J."/>
            <person name="Bruns T."/>
            <person name="Baldrian P."/>
            <person name="Vilgalys R."/>
            <person name="Dunand C."/>
            <person name="Henrissat B."/>
            <person name="Grigoriev I.V."/>
            <person name="Hibbett D."/>
            <person name="Nagy L.G."/>
            <person name="Martin F.M."/>
        </authorList>
    </citation>
    <scope>NUCLEOTIDE SEQUENCE</scope>
    <source>
        <strain evidence="10">Prilba</strain>
    </source>
</reference>
<dbReference type="EC" id="3.4.19.12" evidence="2"/>
<feature type="transmembrane region" description="Helical" evidence="8">
    <location>
        <begin position="210"/>
        <end position="231"/>
    </location>
</feature>
<gene>
    <name evidence="10" type="ORF">DFH94DRAFT_805458</name>
</gene>
<dbReference type="PROSITE" id="PS00972">
    <property type="entry name" value="USP_1"/>
    <property type="match status" value="1"/>
</dbReference>
<keyword evidence="4" id="KW-0833">Ubl conjugation pathway</keyword>
<evidence type="ECO:0000313" key="11">
    <source>
        <dbReference type="Proteomes" id="UP000759537"/>
    </source>
</evidence>
<dbReference type="PANTHER" id="PTHR24006:SF687">
    <property type="entry name" value="UBIQUITIN CARBOXYL-TERMINAL HYDROLASE 10"/>
    <property type="match status" value="1"/>
</dbReference>
<dbReference type="GO" id="GO:0004843">
    <property type="term" value="F:cysteine-type deubiquitinase activity"/>
    <property type="evidence" value="ECO:0007669"/>
    <property type="project" value="UniProtKB-EC"/>
</dbReference>
<dbReference type="GO" id="GO:0006508">
    <property type="term" value="P:proteolysis"/>
    <property type="evidence" value="ECO:0007669"/>
    <property type="project" value="UniProtKB-KW"/>
</dbReference>
<dbReference type="Gene3D" id="3.90.70.10">
    <property type="entry name" value="Cysteine proteinases"/>
    <property type="match status" value="1"/>
</dbReference>
<feature type="compositionally biased region" description="Low complexity" evidence="7">
    <location>
        <begin position="795"/>
        <end position="808"/>
    </location>
</feature>
<feature type="region of interest" description="Disordered" evidence="7">
    <location>
        <begin position="609"/>
        <end position="630"/>
    </location>
</feature>
<evidence type="ECO:0000313" key="10">
    <source>
        <dbReference type="EMBL" id="KAF8475308.1"/>
    </source>
</evidence>
<evidence type="ECO:0000256" key="2">
    <source>
        <dbReference type="ARBA" id="ARBA00012759"/>
    </source>
</evidence>
<evidence type="ECO:0000256" key="5">
    <source>
        <dbReference type="ARBA" id="ARBA00022801"/>
    </source>
</evidence>
<dbReference type="EMBL" id="WHVB01000016">
    <property type="protein sequence ID" value="KAF8475308.1"/>
    <property type="molecule type" value="Genomic_DNA"/>
</dbReference>
<protein>
    <recommendedName>
        <fullName evidence="2">ubiquitinyl hydrolase 1</fullName>
        <ecNumber evidence="2">3.4.19.12</ecNumber>
    </recommendedName>
</protein>
<comment type="caution">
    <text evidence="10">The sequence shown here is derived from an EMBL/GenBank/DDBJ whole genome shotgun (WGS) entry which is preliminary data.</text>
</comment>
<keyword evidence="5" id="KW-0378">Hydrolase</keyword>
<feature type="region of interest" description="Disordered" evidence="7">
    <location>
        <begin position="1"/>
        <end position="40"/>
    </location>
</feature>
<keyword evidence="3" id="KW-0645">Protease</keyword>
<evidence type="ECO:0000256" key="1">
    <source>
        <dbReference type="ARBA" id="ARBA00000707"/>
    </source>
</evidence>
<keyword evidence="8" id="KW-1133">Transmembrane helix</keyword>
<dbReference type="InterPro" id="IPR018200">
    <property type="entry name" value="USP_CS"/>
</dbReference>
<keyword evidence="8" id="KW-0812">Transmembrane</keyword>
<dbReference type="Pfam" id="PF20153">
    <property type="entry name" value="DUF6535"/>
    <property type="match status" value="1"/>
</dbReference>
<dbReference type="GO" id="GO:0016579">
    <property type="term" value="P:protein deubiquitination"/>
    <property type="evidence" value="ECO:0007669"/>
    <property type="project" value="InterPro"/>
</dbReference>
<feature type="transmembrane region" description="Helical" evidence="8">
    <location>
        <begin position="76"/>
        <end position="95"/>
    </location>
</feature>
<feature type="domain" description="USP" evidence="9">
    <location>
        <begin position="819"/>
        <end position="1180"/>
    </location>
</feature>
<dbReference type="GO" id="GO:0005829">
    <property type="term" value="C:cytosol"/>
    <property type="evidence" value="ECO:0007669"/>
    <property type="project" value="TreeGrafter"/>
</dbReference>
<evidence type="ECO:0000259" key="9">
    <source>
        <dbReference type="PROSITE" id="PS50235"/>
    </source>
</evidence>
<dbReference type="Proteomes" id="UP000759537">
    <property type="component" value="Unassembled WGS sequence"/>
</dbReference>
<dbReference type="Pfam" id="PF00443">
    <property type="entry name" value="UCH"/>
    <property type="match status" value="1"/>
</dbReference>
<dbReference type="CDD" id="cd02257">
    <property type="entry name" value="Peptidase_C19"/>
    <property type="match status" value="1"/>
</dbReference>
<evidence type="ECO:0000256" key="7">
    <source>
        <dbReference type="SAM" id="MobiDB-lite"/>
    </source>
</evidence>
<keyword evidence="6" id="KW-0788">Thiol protease</keyword>
<dbReference type="PROSITE" id="PS00973">
    <property type="entry name" value="USP_2"/>
    <property type="match status" value="1"/>
</dbReference>
<dbReference type="AlphaFoldDB" id="A0A9P5T4W1"/>
<dbReference type="OrthoDB" id="429671at2759"/>
<evidence type="ECO:0000256" key="4">
    <source>
        <dbReference type="ARBA" id="ARBA00022786"/>
    </source>
</evidence>
<name>A0A9P5T4W1_9AGAM</name>
<evidence type="ECO:0000256" key="6">
    <source>
        <dbReference type="ARBA" id="ARBA00022807"/>
    </source>
</evidence>